<protein>
    <submittedName>
        <fullName evidence="8">Cytochrome c-type biogenesis protein</fullName>
    </submittedName>
</protein>
<proteinExistence type="inferred from homology"/>
<dbReference type="InterPro" id="IPR003834">
    <property type="entry name" value="Cyt_c_assmbl_TM_dom"/>
</dbReference>
<dbReference type="EMBL" id="JAVDUI010000001">
    <property type="protein sequence ID" value="MDR6892375.1"/>
    <property type="molecule type" value="Genomic_DNA"/>
</dbReference>
<keyword evidence="5 6" id="KW-0472">Membrane</keyword>
<evidence type="ECO:0000313" key="8">
    <source>
        <dbReference type="EMBL" id="MDR6892375.1"/>
    </source>
</evidence>
<evidence type="ECO:0000256" key="3">
    <source>
        <dbReference type="ARBA" id="ARBA00022692"/>
    </source>
</evidence>
<keyword evidence="3 6" id="KW-0812">Transmembrane</keyword>
<evidence type="ECO:0000259" key="7">
    <source>
        <dbReference type="Pfam" id="PF02683"/>
    </source>
</evidence>
<dbReference type="RefSeq" id="WP_309851286.1">
    <property type="nucleotide sequence ID" value="NZ_BAAAIU010000003.1"/>
</dbReference>
<sequence>MSEPLSALAPLAAANPFAETVADGPLLLAIPVAALAGLVSFLSPCVLPLVPGYLGYVTGLSGEELENGRKSRVVPAVVLFVLGFSVVFVLAGAVSAQLFYWINGDGRWLTRVLGVVVMVLGLGFMGLIPWLQGQAKLAWQPPRGLVGAPLLGAVFALGWAPCIGPTLAAVLAMSSALSPDPWRGAFLAFVYCLGLGIPFVLIAFGVRRGLGRLAALRKHRRAISLAGGALLVLLGLLMALGLWTEWMSAFQNWFSTEYSAPI</sequence>
<evidence type="ECO:0000256" key="4">
    <source>
        <dbReference type="ARBA" id="ARBA00022989"/>
    </source>
</evidence>
<feature type="transmembrane region" description="Helical" evidence="6">
    <location>
        <begin position="77"/>
        <end position="102"/>
    </location>
</feature>
<feature type="domain" description="Cytochrome C biogenesis protein transmembrane" evidence="7">
    <location>
        <begin position="28"/>
        <end position="221"/>
    </location>
</feature>
<comment type="similarity">
    <text evidence="2">Belongs to the DsbD family.</text>
</comment>
<feature type="transmembrane region" description="Helical" evidence="6">
    <location>
        <begin position="185"/>
        <end position="210"/>
    </location>
</feature>
<feature type="transmembrane region" description="Helical" evidence="6">
    <location>
        <begin position="108"/>
        <end position="130"/>
    </location>
</feature>
<organism evidence="8 9">
    <name type="scientific">Falsarthrobacter nasiphocae</name>
    <dbReference type="NCBI Taxonomy" id="189863"/>
    <lineage>
        <taxon>Bacteria</taxon>
        <taxon>Bacillati</taxon>
        <taxon>Actinomycetota</taxon>
        <taxon>Actinomycetes</taxon>
        <taxon>Micrococcales</taxon>
        <taxon>Micrococcaceae</taxon>
        <taxon>Falsarthrobacter</taxon>
    </lineage>
</organism>
<dbReference type="Proteomes" id="UP001247307">
    <property type="component" value="Unassembled WGS sequence"/>
</dbReference>
<evidence type="ECO:0000256" key="5">
    <source>
        <dbReference type="ARBA" id="ARBA00023136"/>
    </source>
</evidence>
<dbReference type="GO" id="GO:0017004">
    <property type="term" value="P:cytochrome complex assembly"/>
    <property type="evidence" value="ECO:0007669"/>
    <property type="project" value="InterPro"/>
</dbReference>
<reference evidence="8" key="1">
    <citation type="submission" date="2023-07" db="EMBL/GenBank/DDBJ databases">
        <title>Sequencing the genomes of 1000 actinobacteria strains.</title>
        <authorList>
            <person name="Klenk H.-P."/>
        </authorList>
    </citation>
    <scope>NUCLEOTIDE SEQUENCE</scope>
    <source>
        <strain evidence="8">DSM 13988</strain>
    </source>
</reference>
<dbReference type="InterPro" id="IPR051790">
    <property type="entry name" value="Cytochrome_c-biogenesis_DsbD"/>
</dbReference>
<keyword evidence="9" id="KW-1185">Reference proteome</keyword>
<feature type="transmembrane region" description="Helical" evidence="6">
    <location>
        <begin position="150"/>
        <end position="173"/>
    </location>
</feature>
<evidence type="ECO:0000256" key="2">
    <source>
        <dbReference type="ARBA" id="ARBA00006143"/>
    </source>
</evidence>
<gene>
    <name evidence="8" type="ORF">J2S35_001315</name>
</gene>
<evidence type="ECO:0000256" key="6">
    <source>
        <dbReference type="SAM" id="Phobius"/>
    </source>
</evidence>
<dbReference type="PANTHER" id="PTHR31272:SF4">
    <property type="entry name" value="CYTOCHROME C-TYPE BIOGENESIS PROTEIN HI_1454-RELATED"/>
    <property type="match status" value="1"/>
</dbReference>
<keyword evidence="4 6" id="KW-1133">Transmembrane helix</keyword>
<dbReference type="Pfam" id="PF02683">
    <property type="entry name" value="DsbD_TM"/>
    <property type="match status" value="1"/>
</dbReference>
<comment type="subcellular location">
    <subcellularLocation>
        <location evidence="1">Membrane</location>
        <topology evidence="1">Multi-pass membrane protein</topology>
    </subcellularLocation>
</comment>
<name>A0AAE4C8G1_9MICC</name>
<dbReference type="GO" id="GO:0016020">
    <property type="term" value="C:membrane"/>
    <property type="evidence" value="ECO:0007669"/>
    <property type="project" value="UniProtKB-SubCell"/>
</dbReference>
<dbReference type="AlphaFoldDB" id="A0AAE4C8G1"/>
<feature type="transmembrane region" description="Helical" evidence="6">
    <location>
        <begin position="28"/>
        <end position="56"/>
    </location>
</feature>
<evidence type="ECO:0000256" key="1">
    <source>
        <dbReference type="ARBA" id="ARBA00004141"/>
    </source>
</evidence>
<feature type="transmembrane region" description="Helical" evidence="6">
    <location>
        <begin position="222"/>
        <end position="243"/>
    </location>
</feature>
<comment type="caution">
    <text evidence="8">The sequence shown here is derived from an EMBL/GenBank/DDBJ whole genome shotgun (WGS) entry which is preliminary data.</text>
</comment>
<evidence type="ECO:0000313" key="9">
    <source>
        <dbReference type="Proteomes" id="UP001247307"/>
    </source>
</evidence>
<accession>A0AAE4C8G1</accession>
<dbReference type="PANTHER" id="PTHR31272">
    <property type="entry name" value="CYTOCHROME C-TYPE BIOGENESIS PROTEIN HI_1454-RELATED"/>
    <property type="match status" value="1"/>
</dbReference>